<dbReference type="PANTHER" id="PTHR40453">
    <property type="entry name" value="PROTEIN YOEF"/>
    <property type="match status" value="1"/>
</dbReference>
<evidence type="ECO:0000313" key="2">
    <source>
        <dbReference type="EMBL" id="PWD80350.1"/>
    </source>
</evidence>
<evidence type="ECO:0000256" key="1">
    <source>
        <dbReference type="PIRNR" id="PIRNR036409"/>
    </source>
</evidence>
<keyword evidence="1" id="KW-0547">Nucleotide-binding</keyword>
<dbReference type="SUPFAM" id="SSF52540">
    <property type="entry name" value="P-loop containing nucleoside triphosphate hydrolases"/>
    <property type="match status" value="1"/>
</dbReference>
<dbReference type="AlphaFoldDB" id="A0A2U2ACG0"/>
<protein>
    <submittedName>
        <fullName evidence="2">Ethanolamine utilization protein EutP</fullName>
    </submittedName>
</protein>
<dbReference type="GO" id="GO:0006576">
    <property type="term" value="P:biogenic amine metabolic process"/>
    <property type="evidence" value="ECO:0007669"/>
    <property type="project" value="InterPro"/>
</dbReference>
<dbReference type="RefSeq" id="WP_109189794.1">
    <property type="nucleotide sequence ID" value="NZ_BMYA01000004.1"/>
</dbReference>
<dbReference type="OrthoDB" id="8586209at2"/>
<comment type="similarity">
    <text evidence="1">Belongs to the EutP/PduV family.</text>
</comment>
<dbReference type="Pfam" id="PF10662">
    <property type="entry name" value="PduV-EutP"/>
    <property type="match status" value="1"/>
</dbReference>
<gene>
    <name evidence="2" type="ORF">DC083_08490</name>
</gene>
<reference evidence="3" key="1">
    <citation type="submission" date="2018-05" db="EMBL/GenBank/DDBJ databases">
        <title>Ignatzschineria dubaiensis sp. nov., isolated from necrotic foot tissues of dromedaries (Camelus dromedarius) and associated maggots in Dubai, United Arab Emirates.</title>
        <authorList>
            <person name="Tsang C.C."/>
            <person name="Tang J.Y.M."/>
            <person name="Fong J.Y.H."/>
            <person name="Kinne J."/>
            <person name="Lee H.H."/>
            <person name="Joseph M."/>
            <person name="Jose S."/>
            <person name="Schuster R.K."/>
            <person name="Tang Y."/>
            <person name="Sivakumar S."/>
            <person name="Chen J.H.K."/>
            <person name="Teng J.L.L."/>
            <person name="Lau S.K.P."/>
            <person name="Wernery U."/>
            <person name="Woo P.C.Y."/>
        </authorList>
    </citation>
    <scope>NUCLEOTIDE SEQUENCE [LARGE SCALE GENOMIC DNA]</scope>
    <source>
        <strain evidence="3">KCTC 22644</strain>
    </source>
</reference>
<dbReference type="CDD" id="cd00882">
    <property type="entry name" value="Ras_like_GTPase"/>
    <property type="match status" value="1"/>
</dbReference>
<dbReference type="PIRSF" id="PIRSF036409">
    <property type="entry name" value="EutP_PduV"/>
    <property type="match status" value="1"/>
</dbReference>
<dbReference type="InterPro" id="IPR012381">
    <property type="entry name" value="EutP_PduV"/>
</dbReference>
<evidence type="ECO:0000313" key="3">
    <source>
        <dbReference type="Proteomes" id="UP000245020"/>
    </source>
</evidence>
<dbReference type="GO" id="GO:0005524">
    <property type="term" value="F:ATP binding"/>
    <property type="evidence" value="ECO:0007669"/>
    <property type="project" value="UniProtKB-UniRule"/>
</dbReference>
<comment type="caution">
    <text evidence="2">The sequence shown here is derived from an EMBL/GenBank/DDBJ whole genome shotgun (WGS) entry which is preliminary data.</text>
</comment>
<dbReference type="Proteomes" id="UP000245020">
    <property type="component" value="Unassembled WGS sequence"/>
</dbReference>
<dbReference type="EMBL" id="QEWQ01000006">
    <property type="protein sequence ID" value="PWD80350.1"/>
    <property type="molecule type" value="Genomic_DNA"/>
</dbReference>
<proteinExistence type="inferred from homology"/>
<name>A0A2U2ACG0_9GAMM</name>
<sequence length="155" mass="17387">MAIPKTKKYVFVGAVDAGKTSIFNALKGDFELARKTQAVDYNLAGGIDTPGEFFSHPHLYKAMISTTTEAEIIIYVHAADDEVCRLPRGILEIYNHKTIITVITKVDLPNIDLPKVRQILRECGLPEPYFEMNTQNPEDIARFRSYLESLGAVIE</sequence>
<dbReference type="Gene3D" id="3.40.50.300">
    <property type="entry name" value="P-loop containing nucleotide triphosphate hydrolases"/>
    <property type="match status" value="1"/>
</dbReference>
<dbReference type="PANTHER" id="PTHR40453:SF2">
    <property type="entry name" value="ACETATE KINASE EUTP-RELATED"/>
    <property type="match status" value="1"/>
</dbReference>
<organism evidence="2 3">
    <name type="scientific">Ignatzschineria ureiclastica</name>
    <dbReference type="NCBI Taxonomy" id="472582"/>
    <lineage>
        <taxon>Bacteria</taxon>
        <taxon>Pseudomonadati</taxon>
        <taxon>Pseudomonadota</taxon>
        <taxon>Gammaproteobacteria</taxon>
        <taxon>Cardiobacteriales</taxon>
        <taxon>Ignatzschineriaceae</taxon>
        <taxon>Ignatzschineria</taxon>
    </lineage>
</organism>
<keyword evidence="3" id="KW-1185">Reference proteome</keyword>
<accession>A0A2U2ACG0</accession>
<dbReference type="InterPro" id="IPR027417">
    <property type="entry name" value="P-loop_NTPase"/>
</dbReference>